<dbReference type="InterPro" id="IPR012349">
    <property type="entry name" value="Split_barrel_FMN-bd"/>
</dbReference>
<dbReference type="SUPFAM" id="SSF50475">
    <property type="entry name" value="FMN-binding split barrel"/>
    <property type="match status" value="1"/>
</dbReference>
<evidence type="ECO:0000256" key="2">
    <source>
        <dbReference type="ARBA" id="ARBA00023002"/>
    </source>
</evidence>
<accession>A0A3E2N3G0</accession>
<comment type="similarity">
    <text evidence="1">Belongs to the non-flavoprotein flavin reductase family.</text>
</comment>
<proteinExistence type="inferred from homology"/>
<organism evidence="4 5">
    <name type="scientific">Mycobacterium marinum</name>
    <dbReference type="NCBI Taxonomy" id="1781"/>
    <lineage>
        <taxon>Bacteria</taxon>
        <taxon>Bacillati</taxon>
        <taxon>Actinomycetota</taxon>
        <taxon>Actinomycetes</taxon>
        <taxon>Mycobacteriales</taxon>
        <taxon>Mycobacteriaceae</taxon>
        <taxon>Mycobacterium</taxon>
        <taxon>Mycobacterium ulcerans group</taxon>
    </lineage>
</organism>
<dbReference type="PANTHER" id="PTHR30466:SF1">
    <property type="entry name" value="FMN REDUCTASE (NADH) RUTF"/>
    <property type="match status" value="1"/>
</dbReference>
<sequence>MSVDAPNTAAEQGPEILTPDVFREFMSSYPSGVTIVTTYDHDGAPRGFTCSSMCSVTMEPPTLLLCVNTRSTTLDAVQDCTRFAVNLLHSGGESAARVFSSVQEDRFSKVRWRASTTGGLPILYEDAHAIAECRLTATRNVGTHTVLFGEIDAIILDHQPLHYRADMNPLLYCRRQFTAFPTQQP</sequence>
<evidence type="ECO:0000259" key="3">
    <source>
        <dbReference type="SMART" id="SM00903"/>
    </source>
</evidence>
<dbReference type="InterPro" id="IPR002563">
    <property type="entry name" value="Flavin_Rdtase-like_dom"/>
</dbReference>
<dbReference type="SMART" id="SM00903">
    <property type="entry name" value="Flavin_Reduct"/>
    <property type="match status" value="1"/>
</dbReference>
<dbReference type="EMBL" id="PEDF01000004">
    <property type="protein sequence ID" value="RFZ48413.1"/>
    <property type="molecule type" value="Genomic_DNA"/>
</dbReference>
<dbReference type="EC" id="1.5.1.30" evidence="4"/>
<dbReference type="AlphaFoldDB" id="A0A3E2N3G0"/>
<evidence type="ECO:0000256" key="1">
    <source>
        <dbReference type="ARBA" id="ARBA00008898"/>
    </source>
</evidence>
<feature type="domain" description="Flavin reductase like" evidence="3">
    <location>
        <begin position="26"/>
        <end position="179"/>
    </location>
</feature>
<evidence type="ECO:0000313" key="5">
    <source>
        <dbReference type="Proteomes" id="UP000257451"/>
    </source>
</evidence>
<dbReference type="Pfam" id="PF01613">
    <property type="entry name" value="Flavin_Reduct"/>
    <property type="match status" value="1"/>
</dbReference>
<dbReference type="Proteomes" id="UP000257451">
    <property type="component" value="Unassembled WGS sequence"/>
</dbReference>
<gene>
    <name evidence="4" type="primary">rbmH</name>
    <name evidence="4" type="ORF">DAVIS_00035</name>
</gene>
<comment type="caution">
    <text evidence="4">The sequence shown here is derived from an EMBL/GenBank/DDBJ whole genome shotgun (WGS) entry which is preliminary data.</text>
</comment>
<dbReference type="GO" id="GO:0042602">
    <property type="term" value="F:riboflavin reductase (NADPH) activity"/>
    <property type="evidence" value="ECO:0007669"/>
    <property type="project" value="UniProtKB-EC"/>
</dbReference>
<dbReference type="GO" id="GO:0010181">
    <property type="term" value="F:FMN binding"/>
    <property type="evidence" value="ECO:0007669"/>
    <property type="project" value="InterPro"/>
</dbReference>
<keyword evidence="2 4" id="KW-0560">Oxidoreductase</keyword>
<dbReference type="PANTHER" id="PTHR30466">
    <property type="entry name" value="FLAVIN REDUCTASE"/>
    <property type="match status" value="1"/>
</dbReference>
<evidence type="ECO:0000313" key="4">
    <source>
        <dbReference type="EMBL" id="RFZ48413.1"/>
    </source>
</evidence>
<name>A0A3E2N3G0_MYCMR</name>
<reference evidence="4 5" key="1">
    <citation type="journal article" date="2018" name="Sci. Rep.">
        <title>Extensive genomic diversity among Mycobacterium marinum strains revealed by whole genome sequencing.</title>
        <authorList>
            <person name="Das S."/>
            <person name="Pettersson B.M."/>
            <person name="Behra P.R."/>
            <person name="Mallick A."/>
            <person name="Cheramie M."/>
            <person name="Ramesh M."/>
            <person name="Shirreff L."/>
            <person name="DuCote T."/>
            <person name="Dasgupta S."/>
            <person name="Ennis D.G."/>
            <person name="Kirsebom L.A."/>
        </authorList>
    </citation>
    <scope>NUCLEOTIDE SEQUENCE [LARGE SCALE GENOMIC DNA]</scope>
    <source>
        <strain evidence="4 5">Davis1</strain>
    </source>
</reference>
<dbReference type="InterPro" id="IPR050268">
    <property type="entry name" value="NADH-dep_flavin_reductase"/>
</dbReference>
<protein>
    <submittedName>
        <fullName evidence="4">Flavin reductase (NADPH)</fullName>
        <ecNumber evidence="4">1.5.1.30</ecNumber>
    </submittedName>
</protein>
<dbReference type="Gene3D" id="2.30.110.10">
    <property type="entry name" value="Electron Transport, Fmn-binding Protein, Chain A"/>
    <property type="match status" value="1"/>
</dbReference>
<dbReference type="RefSeq" id="WP_117389240.1">
    <property type="nucleotide sequence ID" value="NZ_BQLB01000050.1"/>
</dbReference>